<accession>A0A0H5RG11</accession>
<protein>
    <submittedName>
        <fullName evidence="1">Uncharacterized protein</fullName>
    </submittedName>
</protein>
<organism evidence="1">
    <name type="scientific">Spongospora subterranea</name>
    <dbReference type="NCBI Taxonomy" id="70186"/>
    <lineage>
        <taxon>Eukaryota</taxon>
        <taxon>Sar</taxon>
        <taxon>Rhizaria</taxon>
        <taxon>Endomyxa</taxon>
        <taxon>Phytomyxea</taxon>
        <taxon>Plasmodiophorida</taxon>
        <taxon>Plasmodiophoridae</taxon>
        <taxon>Spongospora</taxon>
    </lineage>
</organism>
<proteinExistence type="predicted"/>
<dbReference type="AlphaFoldDB" id="A0A0H5RG11"/>
<dbReference type="EMBL" id="HACM01012658">
    <property type="protein sequence ID" value="CRZ13100.1"/>
    <property type="molecule type" value="Transcribed_RNA"/>
</dbReference>
<evidence type="ECO:0000313" key="1">
    <source>
        <dbReference type="EMBL" id="CRZ13100.1"/>
    </source>
</evidence>
<reference evidence="1" key="1">
    <citation type="submission" date="2015-04" db="EMBL/GenBank/DDBJ databases">
        <title>The genome sequence of the plant pathogenic Rhizarian Plasmodiophora brassicae reveals insights in its biotrophic life cycle and the origin of chitin synthesis.</title>
        <authorList>
            <person name="Schwelm A."/>
            <person name="Fogelqvist J."/>
            <person name="Knaust A."/>
            <person name="Julke S."/>
            <person name="Lilja T."/>
            <person name="Dhandapani V."/>
            <person name="Bonilla-Rosso G."/>
            <person name="Karlsson M."/>
            <person name="Shevchenko A."/>
            <person name="Choi S.R."/>
            <person name="Kim H.G."/>
            <person name="Park J.Y."/>
            <person name="Lim Y.P."/>
            <person name="Ludwig-Muller J."/>
            <person name="Dixelius C."/>
        </authorList>
    </citation>
    <scope>NUCLEOTIDE SEQUENCE</scope>
    <source>
        <tissue evidence="1">Potato root galls</tissue>
    </source>
</reference>
<name>A0A0H5RG11_9EUKA</name>
<sequence length="107" mass="12173">IELVHQVQSLIDLHKVKAESIFNMDQVPRYFETKASSTITTKGKRNVLLKKGGTSHKRFTISFTVSAAGEMIKPHDLFGKMKNNSTCAPGFFGRRQSNRYVERSNFH</sequence>
<feature type="non-terminal residue" evidence="1">
    <location>
        <position position="1"/>
    </location>
</feature>